<dbReference type="EMBL" id="CP011213">
    <property type="protein sequence ID" value="AKM82192.1"/>
    <property type="molecule type" value="Genomic_DNA"/>
</dbReference>
<dbReference type="InterPro" id="IPR050256">
    <property type="entry name" value="Glycosyltransferase_2"/>
</dbReference>
<dbReference type="PATRIC" id="fig|1618337.4.peg.383"/>
<proteinExistence type="predicted"/>
<gene>
    <name evidence="2" type="ORF">UT28_C0001G0386</name>
</gene>
<reference evidence="2 3" key="1">
    <citation type="journal article" date="2015" name="Nature">
        <title>rRNA introns, odd ribosomes, and small enigmatic genomes across a large radiation of phyla.</title>
        <authorList>
            <person name="Brown C.T."/>
            <person name="Hug L.A."/>
            <person name="Thomas B.C."/>
            <person name="Sharon I."/>
            <person name="Castelle C.J."/>
            <person name="Singh A."/>
            <person name="Wilkins M.J."/>
            <person name="Williams K.H."/>
            <person name="Banfield J.F."/>
        </authorList>
    </citation>
    <scope>NUCLEOTIDE SEQUENCE [LARGE SCALE GENOMIC DNA]</scope>
</reference>
<dbReference type="KEGG" id="bbgw:UT28_C0001G0386"/>
<organism evidence="2 3">
    <name type="scientific">Berkelbacteria bacterium GW2011_GWE1_39_12</name>
    <dbReference type="NCBI Taxonomy" id="1618337"/>
    <lineage>
        <taxon>Bacteria</taxon>
        <taxon>Candidatus Berkelbacteria</taxon>
    </lineage>
</organism>
<dbReference type="InterPro" id="IPR029044">
    <property type="entry name" value="Nucleotide-diphossugar_trans"/>
</dbReference>
<feature type="domain" description="Glycosyltransferase 2-like" evidence="1">
    <location>
        <begin position="5"/>
        <end position="130"/>
    </location>
</feature>
<evidence type="ECO:0000313" key="3">
    <source>
        <dbReference type="Proteomes" id="UP000035648"/>
    </source>
</evidence>
<evidence type="ECO:0000259" key="1">
    <source>
        <dbReference type="Pfam" id="PF00535"/>
    </source>
</evidence>
<name>A0A0G4B5A7_9BACT</name>
<dbReference type="PANTHER" id="PTHR48090">
    <property type="entry name" value="UNDECAPRENYL-PHOSPHATE 4-DEOXY-4-FORMAMIDO-L-ARABINOSE TRANSFERASE-RELATED"/>
    <property type="match status" value="1"/>
</dbReference>
<evidence type="ECO:0000313" key="2">
    <source>
        <dbReference type="EMBL" id="AKM82192.1"/>
    </source>
</evidence>
<keyword evidence="2" id="KW-0808">Transferase</keyword>
<dbReference type="Pfam" id="PF00535">
    <property type="entry name" value="Glycos_transf_2"/>
    <property type="match status" value="1"/>
</dbReference>
<dbReference type="Gene3D" id="3.90.550.10">
    <property type="entry name" value="Spore Coat Polysaccharide Biosynthesis Protein SpsA, Chain A"/>
    <property type="match status" value="1"/>
</dbReference>
<dbReference type="Proteomes" id="UP000035648">
    <property type="component" value="Chromosome"/>
</dbReference>
<dbReference type="PANTHER" id="PTHR48090:SF7">
    <property type="entry name" value="RFBJ PROTEIN"/>
    <property type="match status" value="1"/>
</dbReference>
<dbReference type="SUPFAM" id="SSF53448">
    <property type="entry name" value="Nucleotide-diphospho-sugar transferases"/>
    <property type="match status" value="1"/>
</dbReference>
<dbReference type="CDD" id="cd04179">
    <property type="entry name" value="DPM_DPG-synthase_like"/>
    <property type="match status" value="1"/>
</dbReference>
<sequence>MKLAILIPAFNEEPTITKVIKAIPKKIVGISEKEIFIIDDGSEDRTGIIARNAGAMVLTHLVNQGVGAATITGLEAAKLYDADIAITIDADGQHDPKEIEKIVNLIVKKKYDVVIGSRLLQRKEMPKFKAFGNFLMNWVTYAIYGLWVKDSQSGFKGFSKKAVRELNLTCRGYEICSEIIGEINRNNLKFVEMPIKTIYTEYSKKRGQYPLNAVNIVLKLIIKLILK</sequence>
<dbReference type="InterPro" id="IPR001173">
    <property type="entry name" value="Glyco_trans_2-like"/>
</dbReference>
<protein>
    <submittedName>
        <fullName evidence="2">Family 2 glycosyl transferase</fullName>
    </submittedName>
</protein>
<dbReference type="STRING" id="1618337.UT28_C0001G0386"/>
<dbReference type="AlphaFoldDB" id="A0A0G4B5A7"/>
<dbReference type="GO" id="GO:0016740">
    <property type="term" value="F:transferase activity"/>
    <property type="evidence" value="ECO:0007669"/>
    <property type="project" value="UniProtKB-KW"/>
</dbReference>
<accession>A0A0G4B5A7</accession>